<accession>A0A0A7FZV9</accession>
<keyword evidence="1" id="KW-0472">Membrane</keyword>
<organism evidence="2 3">
    <name type="scientific">Clostridium baratii str. Sullivan</name>
    <dbReference type="NCBI Taxonomy" id="1415775"/>
    <lineage>
        <taxon>Bacteria</taxon>
        <taxon>Bacillati</taxon>
        <taxon>Bacillota</taxon>
        <taxon>Clostridia</taxon>
        <taxon>Eubacteriales</taxon>
        <taxon>Clostridiaceae</taxon>
        <taxon>Clostridium</taxon>
    </lineage>
</organism>
<protein>
    <recommendedName>
        <fullName evidence="4">DUF1287 domain-containing protein</fullName>
    </recommendedName>
</protein>
<dbReference type="EMBL" id="CP006905">
    <property type="protein sequence ID" value="AIY85132.1"/>
    <property type="molecule type" value="Genomic_DNA"/>
</dbReference>
<keyword evidence="3" id="KW-1185">Reference proteome</keyword>
<name>A0A0A7FZV9_9CLOT</name>
<evidence type="ECO:0008006" key="4">
    <source>
        <dbReference type="Google" id="ProtNLM"/>
    </source>
</evidence>
<proteinExistence type="predicted"/>
<dbReference type="HOGENOM" id="CLU_079833_1_1_9"/>
<keyword evidence="1" id="KW-1133">Transmembrane helix</keyword>
<evidence type="ECO:0000313" key="3">
    <source>
        <dbReference type="Proteomes" id="UP000030635"/>
    </source>
</evidence>
<dbReference type="AlphaFoldDB" id="A0A0A7FZV9"/>
<reference evidence="2 3" key="1">
    <citation type="journal article" date="2015" name="Infect. Genet. Evol.">
        <title>Genomic sequences of six botulinum neurotoxin-producing strains representing three clostridial species illustrate the mobility and diversity of botulinum neurotoxin genes.</title>
        <authorList>
            <person name="Smith T.J."/>
            <person name="Hill K.K."/>
            <person name="Xie G."/>
            <person name="Foley B.T."/>
            <person name="Williamson C.H."/>
            <person name="Foster J.T."/>
            <person name="Johnson S.L."/>
            <person name="Chertkov O."/>
            <person name="Teshima H."/>
            <person name="Gibbons H.S."/>
            <person name="Johnsky L.A."/>
            <person name="Karavis M.A."/>
            <person name="Smith L.A."/>
        </authorList>
    </citation>
    <scope>NUCLEOTIDE SEQUENCE [LARGE SCALE GENOMIC DNA]</scope>
    <source>
        <strain evidence="2">Sullivan</strain>
    </source>
</reference>
<dbReference type="STRING" id="1561.NPD11_895"/>
<gene>
    <name evidence="2" type="ORF">U729_2130</name>
</gene>
<feature type="transmembrane region" description="Helical" evidence="1">
    <location>
        <begin position="7"/>
        <end position="27"/>
    </location>
</feature>
<dbReference type="Pfam" id="PF06940">
    <property type="entry name" value="DUF1287"/>
    <property type="match status" value="1"/>
</dbReference>
<dbReference type="RefSeq" id="WP_039314675.1">
    <property type="nucleotide sequence ID" value="NZ_CP006905.1"/>
</dbReference>
<dbReference type="Proteomes" id="UP000030635">
    <property type="component" value="Chromosome"/>
</dbReference>
<sequence>MRNVKKKVIITIITLIVVAIATVLIILKFKPEVVEKIELPINKVEVPEEYSRADRNNNGVPDPIDISNNLEEQLNSKTKYVDAYYVGGYPPEDEGVCTDVIWRALSSIDIKLKDLIDKDIKNNINDYWRIEDKADPHIDFRRVPNLMVFFDKYCETLTSEVIPENVDNLKQWQPGDIILFLEPYQHVGMVTAERDSDGVPFVVHNSRPSIKKGKLSWFSDYKLYHYRWKY</sequence>
<keyword evidence="1" id="KW-0812">Transmembrane</keyword>
<dbReference type="OrthoDB" id="114026at2"/>
<dbReference type="InterPro" id="IPR009706">
    <property type="entry name" value="DUF1287"/>
</dbReference>
<evidence type="ECO:0000256" key="1">
    <source>
        <dbReference type="SAM" id="Phobius"/>
    </source>
</evidence>
<dbReference type="KEGG" id="cbv:U729_2130"/>
<evidence type="ECO:0000313" key="2">
    <source>
        <dbReference type="EMBL" id="AIY85132.1"/>
    </source>
</evidence>
<dbReference type="eggNOG" id="COG3738">
    <property type="taxonomic scope" value="Bacteria"/>
</dbReference>